<sequence length="94" mass="10851">MLFQDMLKKWRFELNFTQQEIGDQLNVTRQIILSWECDKSPNLMTVVKISDIYRMSIGDLLSCDTKLLLGAFLLFFCTLSGFSGILFSGFIKLN</sequence>
<keyword evidence="1" id="KW-1133">Transmembrane helix</keyword>
<dbReference type="EMBL" id="NGJS01000002">
    <property type="protein sequence ID" value="RSU00154.1"/>
    <property type="molecule type" value="Genomic_DNA"/>
</dbReference>
<evidence type="ECO:0000313" key="3">
    <source>
        <dbReference type="EMBL" id="RSU00154.1"/>
    </source>
</evidence>
<keyword evidence="1" id="KW-0472">Membrane</keyword>
<gene>
    <name evidence="3" type="ORF">CBF37_02320</name>
</gene>
<name>A0A430A1B0_9ENTE</name>
<dbReference type="CDD" id="cd00093">
    <property type="entry name" value="HTH_XRE"/>
    <property type="match status" value="1"/>
</dbReference>
<dbReference type="SMART" id="SM00530">
    <property type="entry name" value="HTH_XRE"/>
    <property type="match status" value="1"/>
</dbReference>
<feature type="transmembrane region" description="Helical" evidence="1">
    <location>
        <begin position="67"/>
        <end position="91"/>
    </location>
</feature>
<dbReference type="AlphaFoldDB" id="A0A430A1B0"/>
<protein>
    <recommendedName>
        <fullName evidence="2">HTH cro/C1-type domain-containing protein</fullName>
    </recommendedName>
</protein>
<evidence type="ECO:0000313" key="4">
    <source>
        <dbReference type="Proteomes" id="UP000287857"/>
    </source>
</evidence>
<dbReference type="InterPro" id="IPR001387">
    <property type="entry name" value="Cro/C1-type_HTH"/>
</dbReference>
<keyword evidence="1" id="KW-0812">Transmembrane</keyword>
<dbReference type="RefSeq" id="WP_125983106.1">
    <property type="nucleotide sequence ID" value="NZ_NGJS01000002.1"/>
</dbReference>
<dbReference type="Gene3D" id="1.10.260.40">
    <property type="entry name" value="lambda repressor-like DNA-binding domains"/>
    <property type="match status" value="1"/>
</dbReference>
<evidence type="ECO:0000256" key="1">
    <source>
        <dbReference type="SAM" id="Phobius"/>
    </source>
</evidence>
<dbReference type="Pfam" id="PF01381">
    <property type="entry name" value="HTH_3"/>
    <property type="match status" value="1"/>
</dbReference>
<dbReference type="Proteomes" id="UP000287857">
    <property type="component" value="Unassembled WGS sequence"/>
</dbReference>
<accession>A0A430A1B0</accession>
<organism evidence="3 4">
    <name type="scientific">Vagococcus vulneris</name>
    <dbReference type="NCBI Taxonomy" id="1977869"/>
    <lineage>
        <taxon>Bacteria</taxon>
        <taxon>Bacillati</taxon>
        <taxon>Bacillota</taxon>
        <taxon>Bacilli</taxon>
        <taxon>Lactobacillales</taxon>
        <taxon>Enterococcaceae</taxon>
        <taxon>Vagococcus</taxon>
    </lineage>
</organism>
<keyword evidence="4" id="KW-1185">Reference proteome</keyword>
<dbReference type="GO" id="GO:0003677">
    <property type="term" value="F:DNA binding"/>
    <property type="evidence" value="ECO:0007669"/>
    <property type="project" value="InterPro"/>
</dbReference>
<dbReference type="OrthoDB" id="4427456at2"/>
<dbReference type="PROSITE" id="PS50943">
    <property type="entry name" value="HTH_CROC1"/>
    <property type="match status" value="1"/>
</dbReference>
<dbReference type="SUPFAM" id="SSF47413">
    <property type="entry name" value="lambda repressor-like DNA-binding domains"/>
    <property type="match status" value="1"/>
</dbReference>
<proteinExistence type="predicted"/>
<evidence type="ECO:0000259" key="2">
    <source>
        <dbReference type="PROSITE" id="PS50943"/>
    </source>
</evidence>
<feature type="domain" description="HTH cro/C1-type" evidence="2">
    <location>
        <begin position="7"/>
        <end position="60"/>
    </location>
</feature>
<comment type="caution">
    <text evidence="3">The sequence shown here is derived from an EMBL/GenBank/DDBJ whole genome shotgun (WGS) entry which is preliminary data.</text>
</comment>
<dbReference type="InterPro" id="IPR010982">
    <property type="entry name" value="Lambda_DNA-bd_dom_sf"/>
</dbReference>
<reference evidence="3 4" key="1">
    <citation type="submission" date="2017-05" db="EMBL/GenBank/DDBJ databases">
        <title>Vagococcus spp. assemblies.</title>
        <authorList>
            <person name="Gulvik C.A."/>
        </authorList>
    </citation>
    <scope>NUCLEOTIDE SEQUENCE [LARGE SCALE GENOMIC DNA]</scope>
    <source>
        <strain evidence="3 4">SS1995</strain>
    </source>
</reference>